<reference evidence="2" key="1">
    <citation type="submission" date="2021-03" db="EMBL/GenBank/DDBJ databases">
        <title>Acanthopleuribacteraceae sp. M133.</title>
        <authorList>
            <person name="Wang G."/>
        </authorList>
    </citation>
    <scope>NUCLEOTIDE SEQUENCE</scope>
    <source>
        <strain evidence="2">M133</strain>
    </source>
</reference>
<evidence type="ECO:0000313" key="3">
    <source>
        <dbReference type="Proteomes" id="UP000663929"/>
    </source>
</evidence>
<keyword evidence="3" id="KW-1185">Reference proteome</keyword>
<accession>A0A8A4TMD4</accession>
<dbReference type="AlphaFoldDB" id="A0A8A4TMD4"/>
<dbReference type="RefSeq" id="WP_237380484.1">
    <property type="nucleotide sequence ID" value="NZ_CP071793.1"/>
</dbReference>
<proteinExistence type="predicted"/>
<feature type="signal peptide" evidence="1">
    <location>
        <begin position="1"/>
        <end position="22"/>
    </location>
</feature>
<gene>
    <name evidence="2" type="ORF">J3U87_34005</name>
</gene>
<dbReference type="SUPFAM" id="SSF56935">
    <property type="entry name" value="Porins"/>
    <property type="match status" value="1"/>
</dbReference>
<name>A0A8A4TMD4_SULCO</name>
<evidence type="ECO:0000313" key="2">
    <source>
        <dbReference type="EMBL" id="QTD50627.1"/>
    </source>
</evidence>
<feature type="chain" id="PRO_5035228353" description="Porin" evidence="1">
    <location>
        <begin position="23"/>
        <end position="375"/>
    </location>
</feature>
<evidence type="ECO:0000256" key="1">
    <source>
        <dbReference type="SAM" id="SignalP"/>
    </source>
</evidence>
<evidence type="ECO:0008006" key="4">
    <source>
        <dbReference type="Google" id="ProtNLM"/>
    </source>
</evidence>
<sequence length="375" mass="42095">MRQQRCARVLMAALCLVASAVAGPQDNDVNEHRIRISSSVEMGFWGRVIMNTHLDTEDIRGNTDFATYVTGEASDEVNFNPRDTRLGFKTHSVFDGWHAGLVAEADFYGDNAGNNLTPRLRLGYVKLEKNDLSFRLGQDWIPLGQQNPGMVDFGILAWGGNLWWRVPQLTVRKQSGKFQWLGSLMKHRISNDQESQEKWPWMIGRLAWQSDGHLVAVGAGYRSVEVNGIEYDPFLTVLEFKTGLGGKASIKGELWHGAGHGREFIRYGLDYNPVMADTIRSSGGFVSVHLPMGDRNHFNLGVGLDHPDEEDLSDGVGGIIATAPFVENQVIFANYQRKLSKQFSYGIEVLHIDTEQRDRTNIDSQRFTLSVAYIF</sequence>
<organism evidence="2 3">
    <name type="scientific">Sulfidibacter corallicola</name>
    <dbReference type="NCBI Taxonomy" id="2818388"/>
    <lineage>
        <taxon>Bacteria</taxon>
        <taxon>Pseudomonadati</taxon>
        <taxon>Acidobacteriota</taxon>
        <taxon>Holophagae</taxon>
        <taxon>Acanthopleuribacterales</taxon>
        <taxon>Acanthopleuribacteraceae</taxon>
        <taxon>Sulfidibacter</taxon>
    </lineage>
</organism>
<protein>
    <recommendedName>
        <fullName evidence="4">Porin</fullName>
    </recommendedName>
</protein>
<dbReference type="Proteomes" id="UP000663929">
    <property type="component" value="Chromosome"/>
</dbReference>
<keyword evidence="1" id="KW-0732">Signal</keyword>
<dbReference type="KEGG" id="scor:J3U87_34005"/>
<dbReference type="EMBL" id="CP071793">
    <property type="protein sequence ID" value="QTD50627.1"/>
    <property type="molecule type" value="Genomic_DNA"/>
</dbReference>